<evidence type="ECO:0000259" key="1">
    <source>
        <dbReference type="PROSITE" id="PS50404"/>
    </source>
</evidence>
<feature type="domain" description="GST C-terminal" evidence="2">
    <location>
        <begin position="81"/>
        <end position="201"/>
    </location>
</feature>
<dbReference type="Gene3D" id="1.20.1050.10">
    <property type="match status" value="1"/>
</dbReference>
<feature type="domain" description="GST N-terminal" evidence="1">
    <location>
        <begin position="1"/>
        <end position="79"/>
    </location>
</feature>
<dbReference type="InterPro" id="IPR036249">
    <property type="entry name" value="Thioredoxin-like_sf"/>
</dbReference>
<organism evidence="3 4">
    <name type="scientific">Acrasis kona</name>
    <dbReference type="NCBI Taxonomy" id="1008807"/>
    <lineage>
        <taxon>Eukaryota</taxon>
        <taxon>Discoba</taxon>
        <taxon>Heterolobosea</taxon>
        <taxon>Tetramitia</taxon>
        <taxon>Eutetramitia</taxon>
        <taxon>Acrasidae</taxon>
        <taxon>Acrasis</taxon>
    </lineage>
</organism>
<gene>
    <name evidence="3" type="ORF">AKO1_007390</name>
</gene>
<dbReference type="PROSITE" id="PS50404">
    <property type="entry name" value="GST_NTER"/>
    <property type="match status" value="1"/>
</dbReference>
<evidence type="ECO:0000313" key="3">
    <source>
        <dbReference type="EMBL" id="KAL0479878.1"/>
    </source>
</evidence>
<dbReference type="PANTHER" id="PTHR11571">
    <property type="entry name" value="GLUTATHIONE S-TRANSFERASE"/>
    <property type="match status" value="1"/>
</dbReference>
<dbReference type="PROSITE" id="PS50405">
    <property type="entry name" value="GST_CTER"/>
    <property type="match status" value="1"/>
</dbReference>
<dbReference type="Pfam" id="PF14497">
    <property type="entry name" value="GST_C_3"/>
    <property type="match status" value="1"/>
</dbReference>
<proteinExistence type="predicted"/>
<dbReference type="EMBL" id="JAOPGA020000605">
    <property type="protein sequence ID" value="KAL0479878.1"/>
    <property type="molecule type" value="Genomic_DNA"/>
</dbReference>
<name>A0AAW2YSE5_9EUKA</name>
<dbReference type="InterPro" id="IPR040079">
    <property type="entry name" value="Glutathione_S-Trfase"/>
</dbReference>
<dbReference type="CDD" id="cd03039">
    <property type="entry name" value="GST_N_Sigma_like"/>
    <property type="match status" value="1"/>
</dbReference>
<dbReference type="InterPro" id="IPR010987">
    <property type="entry name" value="Glutathione-S-Trfase_C-like"/>
</dbReference>
<accession>A0AAW2YSE5</accession>
<dbReference type="Gene3D" id="3.40.30.10">
    <property type="entry name" value="Glutaredoxin"/>
    <property type="match status" value="1"/>
</dbReference>
<dbReference type="InterPro" id="IPR050213">
    <property type="entry name" value="GST_superfamily"/>
</dbReference>
<dbReference type="InterPro" id="IPR004045">
    <property type="entry name" value="Glutathione_S-Trfase_N"/>
</dbReference>
<dbReference type="InterPro" id="IPR004046">
    <property type="entry name" value="GST_C"/>
</dbReference>
<comment type="caution">
    <text evidence="3">The sequence shown here is derived from an EMBL/GenBank/DDBJ whole genome shotgun (WGS) entry which is preliminary data.</text>
</comment>
<dbReference type="GO" id="GO:0004364">
    <property type="term" value="F:glutathione transferase activity"/>
    <property type="evidence" value="ECO:0007669"/>
    <property type="project" value="TreeGrafter"/>
</dbReference>
<dbReference type="GO" id="GO:0006749">
    <property type="term" value="P:glutathione metabolic process"/>
    <property type="evidence" value="ECO:0007669"/>
    <property type="project" value="TreeGrafter"/>
</dbReference>
<protein>
    <submittedName>
        <fullName evidence="3">Glutathione transferase</fullName>
    </submittedName>
</protein>
<reference evidence="3 4" key="1">
    <citation type="submission" date="2024-03" db="EMBL/GenBank/DDBJ databases">
        <title>The Acrasis kona genome and developmental transcriptomes reveal deep origins of eukaryotic multicellular pathways.</title>
        <authorList>
            <person name="Sheikh S."/>
            <person name="Fu C.-J."/>
            <person name="Brown M.W."/>
            <person name="Baldauf S.L."/>
        </authorList>
    </citation>
    <scope>NUCLEOTIDE SEQUENCE [LARGE SCALE GENOMIC DNA]</scope>
    <source>
        <strain evidence="3 4">ATCC MYA-3509</strain>
    </source>
</reference>
<dbReference type="InterPro" id="IPR036282">
    <property type="entry name" value="Glutathione-S-Trfase_C_sf"/>
</dbReference>
<evidence type="ECO:0000259" key="2">
    <source>
        <dbReference type="PROSITE" id="PS50405"/>
    </source>
</evidence>
<dbReference type="SUPFAM" id="SSF52833">
    <property type="entry name" value="Thioredoxin-like"/>
    <property type="match status" value="1"/>
</dbReference>
<dbReference type="Pfam" id="PF13409">
    <property type="entry name" value="GST_N_2"/>
    <property type="match status" value="1"/>
</dbReference>
<dbReference type="SUPFAM" id="SSF47616">
    <property type="entry name" value="GST C-terminal domain-like"/>
    <property type="match status" value="1"/>
</dbReference>
<dbReference type="Proteomes" id="UP001431209">
    <property type="component" value="Unassembled WGS sequence"/>
</dbReference>
<keyword evidence="3" id="KW-0808">Transferase</keyword>
<keyword evidence="4" id="KW-1185">Reference proteome</keyword>
<dbReference type="AlphaFoldDB" id="A0AAW2YSE5"/>
<sequence>MVYTLTYFELKGRGEPIRLIAEFGKIEYKNDIVPYDQWLEKKKKTKFGHVPYVTDEDGFVINESVAICRHFAKAGGLYPKDDREQTISDQWVDALSDWSKSFTVPIQFKSTEEEIPQKIKKLTEETAPQFFDVIEKDLNEDGHFFDKLSWADLYLFHTASPDFLKPVVDERPKLKKLMEEVYNSDTYKKYKSSDRYINSDK</sequence>
<dbReference type="SFLD" id="SFLDS00019">
    <property type="entry name" value="Glutathione_Transferase_(cytos"/>
    <property type="match status" value="1"/>
</dbReference>
<evidence type="ECO:0000313" key="4">
    <source>
        <dbReference type="Proteomes" id="UP001431209"/>
    </source>
</evidence>